<gene>
    <name evidence="1" type="ORF">KC01_LOCUS10335</name>
</gene>
<accession>A0AAV2JVC6</accession>
<reference evidence="1 2" key="1">
    <citation type="submission" date="2024-04" db="EMBL/GenBank/DDBJ databases">
        <authorList>
            <person name="Waldvogel A.-M."/>
            <person name="Schoenle A."/>
        </authorList>
    </citation>
    <scope>NUCLEOTIDE SEQUENCE [LARGE SCALE GENOMIC DNA]</scope>
</reference>
<dbReference type="EMBL" id="OZ035836">
    <property type="protein sequence ID" value="CAL1579259.1"/>
    <property type="molecule type" value="Genomic_DNA"/>
</dbReference>
<protein>
    <submittedName>
        <fullName evidence="1">Uncharacterized protein</fullName>
    </submittedName>
</protein>
<name>A0AAV2JVC6_KNICA</name>
<dbReference type="Proteomes" id="UP001497482">
    <property type="component" value="Chromosome 14"/>
</dbReference>
<organism evidence="1 2">
    <name type="scientific">Knipowitschia caucasica</name>
    <name type="common">Caucasian dwarf goby</name>
    <name type="synonym">Pomatoschistus caucasicus</name>
    <dbReference type="NCBI Taxonomy" id="637954"/>
    <lineage>
        <taxon>Eukaryota</taxon>
        <taxon>Metazoa</taxon>
        <taxon>Chordata</taxon>
        <taxon>Craniata</taxon>
        <taxon>Vertebrata</taxon>
        <taxon>Euteleostomi</taxon>
        <taxon>Actinopterygii</taxon>
        <taxon>Neopterygii</taxon>
        <taxon>Teleostei</taxon>
        <taxon>Neoteleostei</taxon>
        <taxon>Acanthomorphata</taxon>
        <taxon>Gobiaria</taxon>
        <taxon>Gobiiformes</taxon>
        <taxon>Gobioidei</taxon>
        <taxon>Gobiidae</taxon>
        <taxon>Gobiinae</taxon>
        <taxon>Knipowitschia</taxon>
    </lineage>
</organism>
<evidence type="ECO:0000313" key="1">
    <source>
        <dbReference type="EMBL" id="CAL1579259.1"/>
    </source>
</evidence>
<proteinExistence type="predicted"/>
<sequence>MVVRVRGQIALFKPEFHQNKPIFRSPFLGLDRPTDLRGLLRGFYAPTSGGFYAPPTRAILSSPRTERCCGFVWVCGERRWDDVEGDITPERQPLCSGRRSEELASVPSRAKLRICVKGDLAFGRLQPLKLAQIEKCRLLWNKSAF</sequence>
<keyword evidence="2" id="KW-1185">Reference proteome</keyword>
<dbReference type="AlphaFoldDB" id="A0AAV2JVC6"/>
<evidence type="ECO:0000313" key="2">
    <source>
        <dbReference type="Proteomes" id="UP001497482"/>
    </source>
</evidence>